<sequence length="101" mass="10731">MSPRTDYPKRHPDSSFRPIGDEGGLVVLPGKAQVKVLNPAAIMIYGLLDGAHSLNQIADRVTGDFDVSRETAMTDLHAFLDELASHGMLTDGGGDGEEPLG</sequence>
<dbReference type="InterPro" id="IPR041881">
    <property type="entry name" value="PqqD_sf"/>
</dbReference>
<dbReference type="Gene3D" id="1.10.10.1150">
    <property type="entry name" value="Coenzyme PQQ synthesis protein D (PqqD)"/>
    <property type="match status" value="1"/>
</dbReference>
<dbReference type="EMBL" id="JACXWD010000013">
    <property type="protein sequence ID" value="MBD3867661.1"/>
    <property type="molecule type" value="Genomic_DNA"/>
</dbReference>
<evidence type="ECO:0000256" key="1">
    <source>
        <dbReference type="SAM" id="MobiDB-lite"/>
    </source>
</evidence>
<dbReference type="Pfam" id="PF05402">
    <property type="entry name" value="PqqD"/>
    <property type="match status" value="1"/>
</dbReference>
<gene>
    <name evidence="2" type="ORF">IFK94_06005</name>
</gene>
<comment type="caution">
    <text evidence="2">The sequence shown here is derived from an EMBL/GenBank/DDBJ whole genome shotgun (WGS) entry which is preliminary data.</text>
</comment>
<protein>
    <submittedName>
        <fullName evidence="2">PqqD family protein</fullName>
    </submittedName>
</protein>
<dbReference type="AlphaFoldDB" id="A0A8J6Y7T7"/>
<feature type="compositionally biased region" description="Basic and acidic residues" evidence="1">
    <location>
        <begin position="1"/>
        <end position="14"/>
    </location>
</feature>
<evidence type="ECO:0000313" key="2">
    <source>
        <dbReference type="EMBL" id="MBD3867661.1"/>
    </source>
</evidence>
<name>A0A8J6Y7T7_9BACT</name>
<feature type="region of interest" description="Disordered" evidence="1">
    <location>
        <begin position="1"/>
        <end position="22"/>
    </location>
</feature>
<proteinExistence type="predicted"/>
<dbReference type="InterPro" id="IPR008792">
    <property type="entry name" value="PQQD"/>
</dbReference>
<reference evidence="2 3" key="1">
    <citation type="submission" date="2020-08" db="EMBL/GenBank/DDBJ databases">
        <title>Acidobacteriota in marine sediments use diverse sulfur dissimilation pathways.</title>
        <authorList>
            <person name="Wasmund K."/>
        </authorList>
    </citation>
    <scope>NUCLEOTIDE SEQUENCE [LARGE SCALE GENOMIC DNA]</scope>
    <source>
        <strain evidence="2">MAG AM4</strain>
    </source>
</reference>
<accession>A0A8J6Y7T7</accession>
<dbReference type="Proteomes" id="UP000648239">
    <property type="component" value="Unassembled WGS sequence"/>
</dbReference>
<evidence type="ECO:0000313" key="3">
    <source>
        <dbReference type="Proteomes" id="UP000648239"/>
    </source>
</evidence>
<organism evidence="2 3">
    <name type="scientific">Candidatus Polarisedimenticola svalbardensis</name>
    <dbReference type="NCBI Taxonomy" id="2886004"/>
    <lineage>
        <taxon>Bacteria</taxon>
        <taxon>Pseudomonadati</taxon>
        <taxon>Acidobacteriota</taxon>
        <taxon>Candidatus Polarisedimenticolia</taxon>
        <taxon>Candidatus Polarisedimenticolales</taxon>
        <taxon>Candidatus Polarisedimenticolaceae</taxon>
        <taxon>Candidatus Polarisedimenticola</taxon>
    </lineage>
</organism>